<dbReference type="RefSeq" id="WP_034426253.1">
    <property type="nucleotide sequence ID" value="NZ_CP045798.1"/>
</dbReference>
<dbReference type="Proteomes" id="UP000515847">
    <property type="component" value="Chromosome"/>
</dbReference>
<keyword evidence="2" id="KW-1185">Reference proteome</keyword>
<dbReference type="EMBL" id="CP045798">
    <property type="protein sequence ID" value="QNB47117.1"/>
    <property type="molecule type" value="Genomic_DNA"/>
</dbReference>
<protein>
    <submittedName>
        <fullName evidence="1">Uncharacterized protein</fullName>
    </submittedName>
</protein>
<organism evidence="1 2">
    <name type="scientific">Thermanaerosceptrum fracticalcis</name>
    <dbReference type="NCBI Taxonomy" id="1712410"/>
    <lineage>
        <taxon>Bacteria</taxon>
        <taxon>Bacillati</taxon>
        <taxon>Bacillota</taxon>
        <taxon>Clostridia</taxon>
        <taxon>Eubacteriales</taxon>
        <taxon>Peptococcaceae</taxon>
        <taxon>Thermanaerosceptrum</taxon>
    </lineage>
</organism>
<dbReference type="AlphaFoldDB" id="A0A7G6E4W3"/>
<proteinExistence type="predicted"/>
<evidence type="ECO:0000313" key="2">
    <source>
        <dbReference type="Proteomes" id="UP000515847"/>
    </source>
</evidence>
<gene>
    <name evidence="1" type="ORF">BR63_12845</name>
</gene>
<reference evidence="1 2" key="1">
    <citation type="journal article" date="2019" name="Front. Microbiol.">
        <title>Thermoanaerosceptrum fracticalcis gen. nov. sp. nov., a Novel Fumarate-Fermenting Microorganism From a Deep Fractured Carbonate Aquifer of the US Great Basin.</title>
        <authorList>
            <person name="Hamilton-Brehm S.D."/>
            <person name="Stewart L.E."/>
            <person name="Zavarin M."/>
            <person name="Caldwell M."/>
            <person name="Lawson P.A."/>
            <person name="Onstott T.C."/>
            <person name="Grzymski J."/>
            <person name="Neveux I."/>
            <person name="Lollar B.S."/>
            <person name="Russell C.E."/>
            <person name="Moser D.P."/>
        </authorList>
    </citation>
    <scope>NUCLEOTIDE SEQUENCE [LARGE SCALE GENOMIC DNA]</scope>
    <source>
        <strain evidence="1 2">DRI-13</strain>
    </source>
</reference>
<dbReference type="OrthoDB" id="5507947at2"/>
<sequence length="166" mass="19262">MLENIFALRDVISMCGGKIRGRKKIQKIIYILQELSDPPLKPYQFKWNYYGVYSEELANDLSVGESFGILKENEEEEYGYRTYIIEAVDSSNPTRLCRDQNLKSIVQYLSQQETRVLEVLSSIIFFKNEGLDGEELKGKLHTFKGHLAAFFDQAFAAYDELFQILH</sequence>
<evidence type="ECO:0000313" key="1">
    <source>
        <dbReference type="EMBL" id="QNB47117.1"/>
    </source>
</evidence>
<name>A0A7G6E4W3_THEFR</name>
<accession>A0A7G6E4W3</accession>
<dbReference type="KEGG" id="tfr:BR63_12845"/>